<dbReference type="NCBIfam" id="TIGR02135">
    <property type="entry name" value="phoU_full"/>
    <property type="match status" value="1"/>
</dbReference>
<name>A0ABV3UB09_9GAMM</name>
<reference evidence="5 6" key="1">
    <citation type="journal article" date="2011" name="Int. J. Syst. Evol. Microbiol.">
        <title>Zhongshania antarctica gen. nov., sp. nov. and Zhongshania guokunii sp. nov., gammaproteobacteria respectively isolated from coastal attached (fast) ice and surface seawater of the Antarctic.</title>
        <authorList>
            <person name="Li H.J."/>
            <person name="Zhang X.Y."/>
            <person name="Chen C.X."/>
            <person name="Zhang Y.J."/>
            <person name="Gao Z.M."/>
            <person name="Yu Y."/>
            <person name="Chen X.L."/>
            <person name="Chen B."/>
            <person name="Zhang Y.Z."/>
        </authorList>
    </citation>
    <scope>NUCLEOTIDE SEQUENCE [LARGE SCALE GENOMIC DNA]</scope>
    <source>
        <strain evidence="5 6">ZS6-22T</strain>
    </source>
</reference>
<comment type="caution">
    <text evidence="5">The sequence shown here is derived from an EMBL/GenBank/DDBJ whole genome shotgun (WGS) entry which is preliminary data.</text>
</comment>
<keyword evidence="3" id="KW-0813">Transport</keyword>
<protein>
    <recommendedName>
        <fullName evidence="3">Phosphate-specific transport system accessory protein PhoU</fullName>
    </recommendedName>
</protein>
<evidence type="ECO:0000256" key="2">
    <source>
        <dbReference type="ARBA" id="ARBA00022592"/>
    </source>
</evidence>
<proteinExistence type="inferred from homology"/>
<accession>A0ABV3UB09</accession>
<feature type="domain" description="PhoU" evidence="4">
    <location>
        <begin position="130"/>
        <end position="215"/>
    </location>
</feature>
<dbReference type="Pfam" id="PF01895">
    <property type="entry name" value="PhoU"/>
    <property type="match status" value="2"/>
</dbReference>
<dbReference type="RefSeq" id="WP_368383059.1">
    <property type="nucleotide sequence ID" value="NZ_JBFRYA010000021.1"/>
</dbReference>
<dbReference type="Proteomes" id="UP001557485">
    <property type="component" value="Unassembled WGS sequence"/>
</dbReference>
<dbReference type="Gene3D" id="1.20.58.220">
    <property type="entry name" value="Phosphate transport system protein phou homolog 2, domain 2"/>
    <property type="match status" value="2"/>
</dbReference>
<keyword evidence="3" id="KW-0963">Cytoplasm</keyword>
<evidence type="ECO:0000313" key="6">
    <source>
        <dbReference type="Proteomes" id="UP001557485"/>
    </source>
</evidence>
<dbReference type="SUPFAM" id="SSF109755">
    <property type="entry name" value="PhoU-like"/>
    <property type="match status" value="1"/>
</dbReference>
<dbReference type="EMBL" id="JBFRYA010000021">
    <property type="protein sequence ID" value="MEX1670709.1"/>
    <property type="molecule type" value="Genomic_DNA"/>
</dbReference>
<comment type="similarity">
    <text evidence="1 3">Belongs to the PhoU family.</text>
</comment>
<evidence type="ECO:0000313" key="5">
    <source>
        <dbReference type="EMBL" id="MEX1670709.1"/>
    </source>
</evidence>
<gene>
    <name evidence="5" type="primary">phoU</name>
    <name evidence="5" type="ORF">AB4876_17445</name>
</gene>
<sequence>MKEKNSHTHHISQQFNTELDDIKTRMLEMGGLVEKQVADATNAFMSLDTGLAEEVKRGDKLVNALEVSIDEDCTIILARRQPAASDLRLVLSISKILSDLERMGDEASKVADSAIKLTELGGLPRSVLEIRHIGDHVAGMVRGSLDAFARFDIDLALEVAEEDKAVDLEYGTAMRSLVTYMIEDPRTISSVLQVMWALRSLERVGDHARNIAEHVIYLVKGANVRHVNIEEMAATVQDQQS</sequence>
<feature type="domain" description="PhoU" evidence="4">
    <location>
        <begin position="27"/>
        <end position="113"/>
    </location>
</feature>
<evidence type="ECO:0000259" key="4">
    <source>
        <dbReference type="Pfam" id="PF01895"/>
    </source>
</evidence>
<dbReference type="InterPro" id="IPR038078">
    <property type="entry name" value="PhoU-like_sf"/>
</dbReference>
<dbReference type="PANTHER" id="PTHR42930:SF3">
    <property type="entry name" value="PHOSPHATE-SPECIFIC TRANSPORT SYSTEM ACCESSORY PROTEIN PHOU"/>
    <property type="match status" value="1"/>
</dbReference>
<evidence type="ECO:0000256" key="1">
    <source>
        <dbReference type="ARBA" id="ARBA00008107"/>
    </source>
</evidence>
<dbReference type="InterPro" id="IPR028366">
    <property type="entry name" value="PhoU"/>
</dbReference>
<dbReference type="PANTHER" id="PTHR42930">
    <property type="entry name" value="PHOSPHATE-SPECIFIC TRANSPORT SYSTEM ACCESSORY PROTEIN PHOU"/>
    <property type="match status" value="1"/>
</dbReference>
<dbReference type="PIRSF" id="PIRSF003107">
    <property type="entry name" value="PhoU"/>
    <property type="match status" value="1"/>
</dbReference>
<comment type="subunit">
    <text evidence="3">Homodimer.</text>
</comment>
<evidence type="ECO:0000256" key="3">
    <source>
        <dbReference type="PIRNR" id="PIRNR003107"/>
    </source>
</evidence>
<keyword evidence="2 3" id="KW-0592">Phosphate transport</keyword>
<comment type="subcellular location">
    <subcellularLocation>
        <location evidence="3">Cytoplasm</location>
    </subcellularLocation>
</comment>
<dbReference type="InterPro" id="IPR026022">
    <property type="entry name" value="PhoU_dom"/>
</dbReference>
<organism evidence="5 6">
    <name type="scientific">Zhongshania guokunii</name>
    <dbReference type="NCBI Taxonomy" id="641783"/>
    <lineage>
        <taxon>Bacteria</taxon>
        <taxon>Pseudomonadati</taxon>
        <taxon>Pseudomonadota</taxon>
        <taxon>Gammaproteobacteria</taxon>
        <taxon>Cellvibrionales</taxon>
        <taxon>Spongiibacteraceae</taxon>
        <taxon>Zhongshania</taxon>
    </lineage>
</organism>
<keyword evidence="6" id="KW-1185">Reference proteome</keyword>
<comment type="function">
    <text evidence="3">Plays a role in the regulation of phosphate uptake.</text>
</comment>